<sequence length="780" mass="83302">MSSLPATPALSIDIYRSHARQPPLPAMDPFSHPDPTRVVRFDSECVLIPECQRYKRSLMITKSYSLPLWKKKAGERDEVQENPGAVVLKLPLPSFMAKSTTRSPSRGRECSRPPCLVNGNISASPLRQRASSMTSQSPNALPNPILVVDSHLHSHLHPPASPTLSSDGASSDTRSPINRSPTVTFNAPSYLSHSHSPNAALSDVSLLSSSPSANSTPINNINSNGKDRDKEPKVVTVPLRACCPDCFHITEECSRTGDKWEERFSKGARRRRGSSVSSSSGASVTSEEGGDQETTMYSPMAHYQPLDLAAWNASNAVDATKSNPNSNPNSAASTSAVKLDGGDEDEPDVEVSTFVTEVTVDDVESIRKRKGKFKSWEPLLRSEGDFVETEEGLEEGTGTRTPREWEQERAREVSTSSTSTYSSISAASSTSATSYNSVSSPDVTTTINTKDLYGAGFPLPRSHSAPSTPTITSAVPSTFVIPPPASYPHVKSTSSRSKKAGGRKQLRSLRRGDDDDDINLLFPLPSPKRSPGSSPSNTPGSQTPMNGSKTPSPNPSPMSSSSEVQLQVPPKRSREKSKLGLNCEQISPTSSSSSGSMEPETPVDATAEMVLPESLTKKAPKGHERVPSLKAAAEVAAAELQLQREGGKGKKVDTEAEDGGEGEGEGEGDENTAVPPTPANESEWIRVDTRNSKARQRETVSVGHGEPSVSSTANPSSPIPSSSTQKQTHEHLHGSHSISEHSTSSTPPRPKPRRRSSLRVGAGALLRASADMFRAVGSVG</sequence>
<gene>
    <name evidence="2" type="ORF">WG66_16927</name>
</gene>
<feature type="compositionally biased region" description="Low complexity" evidence="1">
    <location>
        <begin position="414"/>
        <end position="440"/>
    </location>
</feature>
<protein>
    <submittedName>
        <fullName evidence="2">Uncharacterized protein</fullName>
    </submittedName>
</protein>
<feature type="compositionally biased region" description="Basic and acidic residues" evidence="1">
    <location>
        <begin position="401"/>
        <end position="412"/>
    </location>
</feature>
<reference evidence="2 3" key="1">
    <citation type="submission" date="2015-12" db="EMBL/GenBank/DDBJ databases">
        <title>Draft genome sequence of Moniliophthora roreri, the causal agent of frosty pod rot of cacao.</title>
        <authorList>
            <person name="Aime M.C."/>
            <person name="Diaz-Valderrama J.R."/>
            <person name="Kijpornyongpan T."/>
            <person name="Phillips-Mora W."/>
        </authorList>
    </citation>
    <scope>NUCLEOTIDE SEQUENCE [LARGE SCALE GENOMIC DNA]</scope>
    <source>
        <strain evidence="2 3">MCA 2952</strain>
    </source>
</reference>
<feature type="compositionally biased region" description="Low complexity" evidence="1">
    <location>
        <begin position="206"/>
        <end position="224"/>
    </location>
</feature>
<feature type="compositionally biased region" description="Low complexity" evidence="1">
    <location>
        <begin position="527"/>
        <end position="562"/>
    </location>
</feature>
<feature type="compositionally biased region" description="Acidic residues" evidence="1">
    <location>
        <begin position="385"/>
        <end position="394"/>
    </location>
</feature>
<evidence type="ECO:0000313" key="3">
    <source>
        <dbReference type="Proteomes" id="UP000054988"/>
    </source>
</evidence>
<accession>A0A0W0F2G7</accession>
<feature type="compositionally biased region" description="Low complexity" evidence="1">
    <location>
        <begin position="319"/>
        <end position="336"/>
    </location>
</feature>
<feature type="region of interest" description="Disordered" evidence="1">
    <location>
        <begin position="319"/>
        <end position="348"/>
    </location>
</feature>
<dbReference type="Proteomes" id="UP000054988">
    <property type="component" value="Unassembled WGS sequence"/>
</dbReference>
<feature type="compositionally biased region" description="Basic residues" evidence="1">
    <location>
        <begin position="496"/>
        <end position="509"/>
    </location>
</feature>
<feature type="region of interest" description="Disordered" evidence="1">
    <location>
        <begin position="97"/>
        <end position="121"/>
    </location>
</feature>
<feature type="compositionally biased region" description="Polar residues" evidence="1">
    <location>
        <begin position="167"/>
        <end position="182"/>
    </location>
</feature>
<dbReference type="AlphaFoldDB" id="A0A0W0F2G7"/>
<feature type="compositionally biased region" description="Basic and acidic residues" evidence="1">
    <location>
        <begin position="645"/>
        <end position="654"/>
    </location>
</feature>
<evidence type="ECO:0000256" key="1">
    <source>
        <dbReference type="SAM" id="MobiDB-lite"/>
    </source>
</evidence>
<feature type="compositionally biased region" description="Low complexity" evidence="1">
    <location>
        <begin position="735"/>
        <end position="746"/>
    </location>
</feature>
<feature type="compositionally biased region" description="Polar residues" evidence="1">
    <location>
        <begin position="708"/>
        <end position="726"/>
    </location>
</feature>
<feature type="region of interest" description="Disordered" evidence="1">
    <location>
        <begin position="264"/>
        <end position="295"/>
    </location>
</feature>
<feature type="compositionally biased region" description="Polar residues" evidence="1">
    <location>
        <begin position="464"/>
        <end position="476"/>
    </location>
</feature>
<proteinExistence type="predicted"/>
<evidence type="ECO:0000313" key="2">
    <source>
        <dbReference type="EMBL" id="KTB30465.1"/>
    </source>
</evidence>
<feature type="compositionally biased region" description="Acidic residues" evidence="1">
    <location>
        <begin position="655"/>
        <end position="670"/>
    </location>
</feature>
<feature type="compositionally biased region" description="Low complexity" evidence="1">
    <location>
        <begin position="587"/>
        <end position="596"/>
    </location>
</feature>
<comment type="caution">
    <text evidence="2">The sequence shown here is derived from an EMBL/GenBank/DDBJ whole genome shotgun (WGS) entry which is preliminary data.</text>
</comment>
<feature type="region of interest" description="Disordered" evidence="1">
    <location>
        <begin position="206"/>
        <end position="231"/>
    </location>
</feature>
<feature type="region of interest" description="Disordered" evidence="1">
    <location>
        <begin position="459"/>
        <end position="762"/>
    </location>
</feature>
<dbReference type="EMBL" id="LATX01002383">
    <property type="protein sequence ID" value="KTB30465.1"/>
    <property type="molecule type" value="Genomic_DNA"/>
</dbReference>
<feature type="compositionally biased region" description="Low complexity" evidence="1">
    <location>
        <begin position="274"/>
        <end position="287"/>
    </location>
</feature>
<organism evidence="2 3">
    <name type="scientific">Moniliophthora roreri</name>
    <name type="common">Frosty pod rot fungus</name>
    <name type="synonym">Monilia roreri</name>
    <dbReference type="NCBI Taxonomy" id="221103"/>
    <lineage>
        <taxon>Eukaryota</taxon>
        <taxon>Fungi</taxon>
        <taxon>Dikarya</taxon>
        <taxon>Basidiomycota</taxon>
        <taxon>Agaricomycotina</taxon>
        <taxon>Agaricomycetes</taxon>
        <taxon>Agaricomycetidae</taxon>
        <taxon>Agaricales</taxon>
        <taxon>Marasmiineae</taxon>
        <taxon>Marasmiaceae</taxon>
        <taxon>Moniliophthora</taxon>
    </lineage>
</organism>
<feature type="region of interest" description="Disordered" evidence="1">
    <location>
        <begin position="153"/>
        <end position="182"/>
    </location>
</feature>
<feature type="compositionally biased region" description="Basic and acidic residues" evidence="1">
    <location>
        <begin position="683"/>
        <end position="698"/>
    </location>
</feature>
<name>A0A0W0F2G7_MONRR</name>
<feature type="region of interest" description="Disordered" evidence="1">
    <location>
        <begin position="385"/>
        <end position="442"/>
    </location>
</feature>
<dbReference type="eggNOG" id="ENOG502SPI7">
    <property type="taxonomic scope" value="Eukaryota"/>
</dbReference>